<dbReference type="GO" id="GO:0060070">
    <property type="term" value="P:canonical Wnt signaling pathway"/>
    <property type="evidence" value="ECO:0007669"/>
    <property type="project" value="TreeGrafter"/>
</dbReference>
<dbReference type="STRING" id="6573.A0A210QAF8"/>
<keyword evidence="10" id="KW-1185">Reference proteome</keyword>
<evidence type="ECO:0000256" key="1">
    <source>
        <dbReference type="ARBA" id="ARBA00022729"/>
    </source>
</evidence>
<keyword evidence="4" id="KW-0325">Glycoprotein</keyword>
<feature type="disulfide bond" evidence="5">
    <location>
        <begin position="611"/>
        <end position="621"/>
    </location>
</feature>
<sequence length="911" mass="99756">MQLLRTSLLLAVVPVLVTSIPYSEKSSHSKRASGPLCFACTLSDDPSQCTRTVRCERDEVCYVEKVTLTGTTDKFNQGCTRQQVCSAFHGTGPLVGKRENSRSRSLSNMGKRVIPRCNECCNGDICNTNQCGTGATTAPPPTVPPNSTTWARLVGGSNPYEGRVELYYSGRWGTVCDDHWSGKDAAVVCGMLGFGRDGAGAVPVAGFGSAPTYSHIWLDEVTCTGTESSIDQCQHNNWGTNDCTHREDAGVECSPMRTQDNFILLVDTGLGGLIIRMDIDTQSFTPIPMNPLYTPTALDYDPTDGRIYFVDPTLRQLLSVHFSGTDIRELKQLDANADLEKVAVDPINRVLFYADTGNDFIASINLDGSNFKVLANDTIDEPRDLAIDPQNRVVYWTDWGSSPKIEKMNYDGTRRQAIASTNMKWPNGLALDYTTNILYFVDASTDQMEKINTDGTGRSVVMSDPGSHMFALSLYKQYIYYTDWTRTSVMRVNKDGTGKTTVGPPSFKQLADIHVQHYGTGMPGIVTPAPIVQDETHMFVRLVGRGNHNEGLVEVYANGVWGTICDDGWTKADAGVICDMLGFSRANAVAVNEARYGSDGRILIFLDSVNCTGQESHIAQCTLPSDWGVHDCSHSEDAGVTCQLDPTTIRSFVLMADSYRSEVYRMDLETGSYAAIPNANVNSPIAVDYDPVSHNVFYTDVRAGIIRQTSLDGATQRDLLQLNRIATPDGLVVDDTNRLLFYTDTGNDVIGKIGIDGTGQSNIITTNLDEPRAIAVDKKNQVVYWTDWGSNPKIEKANYDGSGRQVIANGTGLNLPNGLTFDEKDNKLYFCDAGTNKIEVMNTDGSSRKVLFEDSGAHFFGVDTDEEFIYFSDWTKDGVMKIEKSGVSEIPIGPPSFVRLNGVAVYKSNSG</sequence>
<dbReference type="InterPro" id="IPR050778">
    <property type="entry name" value="Cueball_EGF_LRP_Nidogen"/>
</dbReference>
<evidence type="ECO:0000256" key="5">
    <source>
        <dbReference type="PROSITE-ProRule" id="PRU00196"/>
    </source>
</evidence>
<feature type="repeat" description="LDL-receptor class B" evidence="6">
    <location>
        <begin position="781"/>
        <end position="825"/>
    </location>
</feature>
<keyword evidence="3 5" id="KW-1015">Disulfide bond</keyword>
<evidence type="ECO:0000256" key="3">
    <source>
        <dbReference type="ARBA" id="ARBA00023157"/>
    </source>
</evidence>
<reference evidence="9 10" key="1">
    <citation type="journal article" date="2017" name="Nat. Ecol. Evol.">
        <title>Scallop genome provides insights into evolution of bilaterian karyotype and development.</title>
        <authorList>
            <person name="Wang S."/>
            <person name="Zhang J."/>
            <person name="Jiao W."/>
            <person name="Li J."/>
            <person name="Xun X."/>
            <person name="Sun Y."/>
            <person name="Guo X."/>
            <person name="Huan P."/>
            <person name="Dong B."/>
            <person name="Zhang L."/>
            <person name="Hu X."/>
            <person name="Sun X."/>
            <person name="Wang J."/>
            <person name="Zhao C."/>
            <person name="Wang Y."/>
            <person name="Wang D."/>
            <person name="Huang X."/>
            <person name="Wang R."/>
            <person name="Lv J."/>
            <person name="Li Y."/>
            <person name="Zhang Z."/>
            <person name="Liu B."/>
            <person name="Lu W."/>
            <person name="Hui Y."/>
            <person name="Liang J."/>
            <person name="Zhou Z."/>
            <person name="Hou R."/>
            <person name="Li X."/>
            <person name="Liu Y."/>
            <person name="Li H."/>
            <person name="Ning X."/>
            <person name="Lin Y."/>
            <person name="Zhao L."/>
            <person name="Xing Q."/>
            <person name="Dou J."/>
            <person name="Li Y."/>
            <person name="Mao J."/>
            <person name="Guo H."/>
            <person name="Dou H."/>
            <person name="Li T."/>
            <person name="Mu C."/>
            <person name="Jiang W."/>
            <person name="Fu Q."/>
            <person name="Fu X."/>
            <person name="Miao Y."/>
            <person name="Liu J."/>
            <person name="Yu Q."/>
            <person name="Li R."/>
            <person name="Liao H."/>
            <person name="Li X."/>
            <person name="Kong Y."/>
            <person name="Jiang Z."/>
            <person name="Chourrout D."/>
            <person name="Li R."/>
            <person name="Bao Z."/>
        </authorList>
    </citation>
    <scope>NUCLEOTIDE SEQUENCE [LARGE SCALE GENOMIC DNA]</scope>
    <source>
        <strain evidence="9 10">PY_sf001</strain>
    </source>
</reference>
<dbReference type="PANTHER" id="PTHR46513">
    <property type="entry name" value="VITELLOGENIN RECEPTOR-LIKE PROTEIN-RELATED-RELATED"/>
    <property type="match status" value="1"/>
</dbReference>
<dbReference type="PANTHER" id="PTHR46513:SF13">
    <property type="entry name" value="EGF-LIKE DOMAIN-CONTAINING PROTEIN"/>
    <property type="match status" value="1"/>
</dbReference>
<feature type="repeat" description="LDL-receptor class B" evidence="6">
    <location>
        <begin position="392"/>
        <end position="435"/>
    </location>
</feature>
<dbReference type="PROSITE" id="PS50287">
    <property type="entry name" value="SRCR_2"/>
    <property type="match status" value="2"/>
</dbReference>
<dbReference type="PROSITE" id="PS00420">
    <property type="entry name" value="SRCR_1"/>
    <property type="match status" value="2"/>
</dbReference>
<dbReference type="GO" id="GO:0017147">
    <property type="term" value="F:Wnt-protein binding"/>
    <property type="evidence" value="ECO:0007669"/>
    <property type="project" value="TreeGrafter"/>
</dbReference>
<feature type="repeat" description="LDL-receptor class B" evidence="6">
    <location>
        <begin position="349"/>
        <end position="391"/>
    </location>
</feature>
<dbReference type="AlphaFoldDB" id="A0A210QAF8"/>
<evidence type="ECO:0000313" key="9">
    <source>
        <dbReference type="EMBL" id="OWF45724.1"/>
    </source>
</evidence>
<comment type="caution">
    <text evidence="9">The sequence shown here is derived from an EMBL/GenBank/DDBJ whole genome shotgun (WGS) entry which is preliminary data.</text>
</comment>
<dbReference type="InterPro" id="IPR032485">
    <property type="entry name" value="LRP1-like_beta_prop"/>
</dbReference>
<name>A0A210QAF8_MIZYE</name>
<evidence type="ECO:0000256" key="6">
    <source>
        <dbReference type="PROSITE-ProRule" id="PRU00461"/>
    </source>
</evidence>
<accession>A0A210QAF8</accession>
<dbReference type="SUPFAM" id="SSF56487">
    <property type="entry name" value="SRCR-like"/>
    <property type="match status" value="2"/>
</dbReference>
<gene>
    <name evidence="9" type="ORF">KP79_PYT12228</name>
</gene>
<dbReference type="PROSITE" id="PS51120">
    <property type="entry name" value="LDLRB"/>
    <property type="match status" value="5"/>
</dbReference>
<keyword evidence="2" id="KW-0677">Repeat</keyword>
<dbReference type="GO" id="GO:0005886">
    <property type="term" value="C:plasma membrane"/>
    <property type="evidence" value="ECO:0007669"/>
    <property type="project" value="TreeGrafter"/>
</dbReference>
<dbReference type="GO" id="GO:0042813">
    <property type="term" value="F:Wnt receptor activity"/>
    <property type="evidence" value="ECO:0007669"/>
    <property type="project" value="TreeGrafter"/>
</dbReference>
<evidence type="ECO:0000256" key="7">
    <source>
        <dbReference type="SAM" id="SignalP"/>
    </source>
</evidence>
<dbReference type="Gene3D" id="3.10.250.10">
    <property type="entry name" value="SRCR-like domain"/>
    <property type="match status" value="2"/>
</dbReference>
<feature type="disulfide bond" evidence="5">
    <location>
        <begin position="223"/>
        <end position="233"/>
    </location>
</feature>
<feature type="repeat" description="LDL-receptor class B" evidence="6">
    <location>
        <begin position="738"/>
        <end position="780"/>
    </location>
</feature>
<dbReference type="InterPro" id="IPR001190">
    <property type="entry name" value="SRCR"/>
</dbReference>
<keyword evidence="9" id="KW-0449">Lipoprotein</keyword>
<keyword evidence="1 7" id="KW-0732">Signal</keyword>
<dbReference type="Pfam" id="PF00530">
    <property type="entry name" value="SRCR"/>
    <property type="match status" value="2"/>
</dbReference>
<dbReference type="SMART" id="SM00202">
    <property type="entry name" value="SR"/>
    <property type="match status" value="2"/>
</dbReference>
<dbReference type="FunFam" id="3.10.250.10:FF:000011">
    <property type="entry name" value="Scavenger receptor class A member 5"/>
    <property type="match status" value="1"/>
</dbReference>
<dbReference type="FunFam" id="3.10.250.10:FF:000006">
    <property type="entry name" value="neurotrypsin isoform X2"/>
    <property type="match status" value="1"/>
</dbReference>
<feature type="chain" id="PRO_5012216766" evidence="7">
    <location>
        <begin position="20"/>
        <end position="911"/>
    </location>
</feature>
<feature type="domain" description="SRCR" evidence="8">
    <location>
        <begin position="540"/>
        <end position="643"/>
    </location>
</feature>
<dbReference type="SMART" id="SM00135">
    <property type="entry name" value="LY"/>
    <property type="match status" value="10"/>
</dbReference>
<dbReference type="InterPro" id="IPR000033">
    <property type="entry name" value="LDLR_classB_rpt"/>
</dbReference>
<evidence type="ECO:0000256" key="4">
    <source>
        <dbReference type="ARBA" id="ARBA00023180"/>
    </source>
</evidence>
<dbReference type="Gene3D" id="2.120.10.30">
    <property type="entry name" value="TolB, C-terminal domain"/>
    <property type="match status" value="2"/>
</dbReference>
<proteinExistence type="predicted"/>
<feature type="signal peptide" evidence="7">
    <location>
        <begin position="1"/>
        <end position="19"/>
    </location>
</feature>
<organism evidence="9 10">
    <name type="scientific">Mizuhopecten yessoensis</name>
    <name type="common">Japanese scallop</name>
    <name type="synonym">Patinopecten yessoensis</name>
    <dbReference type="NCBI Taxonomy" id="6573"/>
    <lineage>
        <taxon>Eukaryota</taxon>
        <taxon>Metazoa</taxon>
        <taxon>Spiralia</taxon>
        <taxon>Lophotrochozoa</taxon>
        <taxon>Mollusca</taxon>
        <taxon>Bivalvia</taxon>
        <taxon>Autobranchia</taxon>
        <taxon>Pteriomorphia</taxon>
        <taxon>Pectinida</taxon>
        <taxon>Pectinoidea</taxon>
        <taxon>Pectinidae</taxon>
        <taxon>Mizuhopecten</taxon>
    </lineage>
</organism>
<dbReference type="InterPro" id="IPR036772">
    <property type="entry name" value="SRCR-like_dom_sf"/>
</dbReference>
<feature type="domain" description="SRCR" evidence="8">
    <location>
        <begin position="151"/>
        <end position="254"/>
    </location>
</feature>
<feature type="repeat" description="LDL-receptor class B" evidence="6">
    <location>
        <begin position="694"/>
        <end position="737"/>
    </location>
</feature>
<keyword evidence="9" id="KW-0675">Receptor</keyword>
<dbReference type="FunFam" id="2.120.10.30:FF:000132">
    <property type="entry name" value="Uncharacterized protein"/>
    <property type="match status" value="2"/>
</dbReference>
<evidence type="ECO:0000256" key="2">
    <source>
        <dbReference type="ARBA" id="ARBA00022737"/>
    </source>
</evidence>
<dbReference type="OrthoDB" id="9990982at2759"/>
<dbReference type="SUPFAM" id="SSF63825">
    <property type="entry name" value="YWTD domain"/>
    <property type="match status" value="2"/>
</dbReference>
<dbReference type="InterPro" id="IPR011042">
    <property type="entry name" value="6-blade_b-propeller_TolB-like"/>
</dbReference>
<dbReference type="EMBL" id="NEDP02004411">
    <property type="protein sequence ID" value="OWF45724.1"/>
    <property type="molecule type" value="Genomic_DNA"/>
</dbReference>
<evidence type="ECO:0000259" key="8">
    <source>
        <dbReference type="PROSITE" id="PS50287"/>
    </source>
</evidence>
<dbReference type="Proteomes" id="UP000242188">
    <property type="component" value="Unassembled WGS sequence"/>
</dbReference>
<dbReference type="PRINTS" id="PR00258">
    <property type="entry name" value="SPERACTRCPTR"/>
</dbReference>
<dbReference type="Pfam" id="PF16472">
    <property type="entry name" value="DUF5050"/>
    <property type="match status" value="2"/>
</dbReference>
<protein>
    <submittedName>
        <fullName evidence="9">Low-density lipoprotein receptor-related protein 4</fullName>
    </submittedName>
</protein>
<evidence type="ECO:0000313" key="10">
    <source>
        <dbReference type="Proteomes" id="UP000242188"/>
    </source>
</evidence>
<dbReference type="Pfam" id="PF00058">
    <property type="entry name" value="Ldl_recept_b"/>
    <property type="match status" value="1"/>
</dbReference>
<comment type="caution">
    <text evidence="5">Lacks conserved residue(s) required for the propagation of feature annotation.</text>
</comment>